<dbReference type="AlphaFoldDB" id="A0A8T0I706"/>
<dbReference type="InterPro" id="IPR029033">
    <property type="entry name" value="His_PPase_superfam"/>
</dbReference>
<dbReference type="Pfam" id="PF00300">
    <property type="entry name" value="His_Phos_1"/>
    <property type="match status" value="1"/>
</dbReference>
<evidence type="ECO:0000256" key="1">
    <source>
        <dbReference type="SAM" id="Phobius"/>
    </source>
</evidence>
<dbReference type="PANTHER" id="PTHR47623:SF1">
    <property type="entry name" value="OS09G0287300 PROTEIN"/>
    <property type="match status" value="1"/>
</dbReference>
<reference evidence="2" key="1">
    <citation type="submission" date="2020-06" db="EMBL/GenBank/DDBJ databases">
        <title>WGS assembly of Ceratodon purpureus strain R40.</title>
        <authorList>
            <person name="Carey S.B."/>
            <person name="Jenkins J."/>
            <person name="Shu S."/>
            <person name="Lovell J.T."/>
            <person name="Sreedasyam A."/>
            <person name="Maumus F."/>
            <person name="Tiley G.P."/>
            <person name="Fernandez-Pozo N."/>
            <person name="Barry K."/>
            <person name="Chen C."/>
            <person name="Wang M."/>
            <person name="Lipzen A."/>
            <person name="Daum C."/>
            <person name="Saski C.A."/>
            <person name="Payton A.C."/>
            <person name="Mcbreen J.C."/>
            <person name="Conrad R.E."/>
            <person name="Kollar L.M."/>
            <person name="Olsson S."/>
            <person name="Huttunen S."/>
            <person name="Landis J.B."/>
            <person name="Wickett N.J."/>
            <person name="Johnson M.G."/>
            <person name="Rensing S.A."/>
            <person name="Grimwood J."/>
            <person name="Schmutz J."/>
            <person name="Mcdaniel S.F."/>
        </authorList>
    </citation>
    <scope>NUCLEOTIDE SEQUENCE</scope>
    <source>
        <strain evidence="2">R40</strain>
    </source>
</reference>
<organism evidence="2 3">
    <name type="scientific">Ceratodon purpureus</name>
    <name type="common">Fire moss</name>
    <name type="synonym">Dicranum purpureum</name>
    <dbReference type="NCBI Taxonomy" id="3225"/>
    <lineage>
        <taxon>Eukaryota</taxon>
        <taxon>Viridiplantae</taxon>
        <taxon>Streptophyta</taxon>
        <taxon>Embryophyta</taxon>
        <taxon>Bryophyta</taxon>
        <taxon>Bryophytina</taxon>
        <taxon>Bryopsida</taxon>
        <taxon>Dicranidae</taxon>
        <taxon>Pseudoditrichales</taxon>
        <taxon>Ditrichaceae</taxon>
        <taxon>Ceratodon</taxon>
    </lineage>
</organism>
<keyword evidence="1" id="KW-0812">Transmembrane</keyword>
<gene>
    <name evidence="2" type="ORF">KC19_4G100100</name>
</gene>
<protein>
    <submittedName>
        <fullName evidence="2">Uncharacterized protein</fullName>
    </submittedName>
</protein>
<keyword evidence="1" id="KW-0472">Membrane</keyword>
<dbReference type="SUPFAM" id="SSF53254">
    <property type="entry name" value="Phosphoglycerate mutase-like"/>
    <property type="match status" value="1"/>
</dbReference>
<name>A0A8T0I706_CERPU</name>
<dbReference type="SMART" id="SM00855">
    <property type="entry name" value="PGAM"/>
    <property type="match status" value="1"/>
</dbReference>
<keyword evidence="3" id="KW-1185">Reference proteome</keyword>
<dbReference type="Proteomes" id="UP000822688">
    <property type="component" value="Chromosome 4"/>
</dbReference>
<comment type="caution">
    <text evidence="2">The sequence shown here is derived from an EMBL/GenBank/DDBJ whole genome shotgun (WGS) entry which is preliminary data.</text>
</comment>
<dbReference type="Gene3D" id="3.40.50.1240">
    <property type="entry name" value="Phosphoglycerate mutase-like"/>
    <property type="match status" value="1"/>
</dbReference>
<dbReference type="PANTHER" id="PTHR47623">
    <property type="entry name" value="OS09G0287300 PROTEIN"/>
    <property type="match status" value="1"/>
</dbReference>
<sequence length="303" mass="33701">MSRRVTNWREFCVWHILYLIRVAMATWALNALSGGQVVVLERVKIGHSIGAGGCRGLLVRRRLGSSGQSQFFGRQQLRGRVEAAFCVDHGQGYSRSRQLRGAYTTTEKIVGGLQQQKKESGKRRLILLRHAKSSWADRSLKDHNRPLSKKGRSAAANIATKLEKHSWVPELILCSDSLRTRETLEIMQAQYNDLSDAEVRFLGSFYSVAAMDGQTAQHIQENVLKYCQDDITTIMCMGHNRGWEEAASQLCGVAVELKTANAALLEAPGGSWKEAFEKAGMGGWKLVGIMKPDSTSDVEYEIA</sequence>
<evidence type="ECO:0000313" key="2">
    <source>
        <dbReference type="EMBL" id="KAG0579460.1"/>
    </source>
</evidence>
<dbReference type="CDD" id="cd07067">
    <property type="entry name" value="HP_PGM_like"/>
    <property type="match status" value="1"/>
</dbReference>
<accession>A0A8T0I706</accession>
<proteinExistence type="predicted"/>
<dbReference type="InterPro" id="IPR013078">
    <property type="entry name" value="His_Pase_superF_clade-1"/>
</dbReference>
<feature type="transmembrane region" description="Helical" evidence="1">
    <location>
        <begin position="12"/>
        <end position="32"/>
    </location>
</feature>
<dbReference type="EMBL" id="CM026424">
    <property type="protein sequence ID" value="KAG0579460.1"/>
    <property type="molecule type" value="Genomic_DNA"/>
</dbReference>
<evidence type="ECO:0000313" key="3">
    <source>
        <dbReference type="Proteomes" id="UP000822688"/>
    </source>
</evidence>
<keyword evidence="1" id="KW-1133">Transmembrane helix</keyword>